<dbReference type="InterPro" id="IPR037119">
    <property type="entry name" value="Haem_oxidase_HugZ-like_sf"/>
</dbReference>
<keyword evidence="4" id="KW-1185">Reference proteome</keyword>
<dbReference type="AlphaFoldDB" id="A0A1Y2DY11"/>
<evidence type="ECO:0000313" key="4">
    <source>
        <dbReference type="Proteomes" id="UP000193689"/>
    </source>
</evidence>
<comment type="caution">
    <text evidence="3">The sequence shown here is derived from an EMBL/GenBank/DDBJ whole genome shotgun (WGS) entry which is preliminary data.</text>
</comment>
<dbReference type="GeneID" id="63776511"/>
<dbReference type="InterPro" id="IPR019595">
    <property type="entry name" value="DUF2470"/>
</dbReference>
<feature type="transmembrane region" description="Helical" evidence="1">
    <location>
        <begin position="115"/>
        <end position="136"/>
    </location>
</feature>
<name>A0A1Y2DY11_9PEZI</name>
<dbReference type="OrthoDB" id="5553410at2759"/>
<keyword evidence="1" id="KW-1133">Transmembrane helix</keyword>
<proteinExistence type="predicted"/>
<dbReference type="EMBL" id="MCFJ01000007">
    <property type="protein sequence ID" value="ORY64190.1"/>
    <property type="molecule type" value="Genomic_DNA"/>
</dbReference>
<protein>
    <recommendedName>
        <fullName evidence="2">DUF2470 domain-containing protein</fullName>
    </recommendedName>
</protein>
<dbReference type="RefSeq" id="XP_040715604.1">
    <property type="nucleotide sequence ID" value="XM_040860299.1"/>
</dbReference>
<gene>
    <name evidence="3" type="ORF">BCR38DRAFT_434239</name>
</gene>
<dbReference type="InParanoid" id="A0A1Y2DY11"/>
<keyword evidence="1" id="KW-0812">Transmembrane</keyword>
<reference evidence="3 4" key="1">
    <citation type="submission" date="2016-07" db="EMBL/GenBank/DDBJ databases">
        <title>Pervasive Adenine N6-methylation of Active Genes in Fungi.</title>
        <authorList>
            <consortium name="DOE Joint Genome Institute"/>
            <person name="Mondo S.J."/>
            <person name="Dannebaum R.O."/>
            <person name="Kuo R.C."/>
            <person name="Labutti K."/>
            <person name="Haridas S."/>
            <person name="Kuo A."/>
            <person name="Salamov A."/>
            <person name="Ahrendt S.R."/>
            <person name="Lipzen A."/>
            <person name="Sullivan W."/>
            <person name="Andreopoulos W.B."/>
            <person name="Clum A."/>
            <person name="Lindquist E."/>
            <person name="Daum C."/>
            <person name="Ramamoorthy G.K."/>
            <person name="Gryganskyi A."/>
            <person name="Culley D."/>
            <person name="Magnuson J.K."/>
            <person name="James T.Y."/>
            <person name="O'Malley M.A."/>
            <person name="Stajich J.E."/>
            <person name="Spatafora J.W."/>
            <person name="Visel A."/>
            <person name="Grigoriev I.V."/>
        </authorList>
    </citation>
    <scope>NUCLEOTIDE SEQUENCE [LARGE SCALE GENOMIC DNA]</scope>
    <source>
        <strain evidence="3 4">CBS 129021</strain>
    </source>
</reference>
<keyword evidence="1" id="KW-0472">Membrane</keyword>
<sequence>MSEPAPPPAPPSEAAIKSRVVTHMNKDHGAELEHYLRAFNGLSARAAAGAQIVDTSLDALTVRTARGVQHTISISPPLASYGQSRVRLVDMSQVALRKLGLSDIKIDEFAPPRGFHWVVFFAVAFYFFAAATRSFVVPKTAVWDTLEGVFPYGAEGYRWIVKAIFVPVVVIHVTEAWWMVKTRLGPHRVGAGGKVWWLWVATTFTEGAMAFKRFDGLVEAERTRREGLKH</sequence>
<dbReference type="PANTHER" id="PTHR37783:SF1">
    <property type="entry name" value="MEMBRANE PROTEIN, PUTATIVE (AFU_ORTHOLOGUE AFUA_1G04315)-RELATED"/>
    <property type="match status" value="1"/>
</dbReference>
<evidence type="ECO:0000313" key="3">
    <source>
        <dbReference type="EMBL" id="ORY64190.1"/>
    </source>
</evidence>
<evidence type="ECO:0000256" key="1">
    <source>
        <dbReference type="SAM" id="Phobius"/>
    </source>
</evidence>
<accession>A0A1Y2DY11</accession>
<dbReference type="Pfam" id="PF10615">
    <property type="entry name" value="DUF2470"/>
    <property type="match status" value="1"/>
</dbReference>
<dbReference type="PANTHER" id="PTHR37783">
    <property type="entry name" value="MEMBRANE PROTEIN, PUTATIVE (AFU_ORTHOLOGUE AFUA_1G04315)-RELATED"/>
    <property type="match status" value="1"/>
</dbReference>
<dbReference type="Gene3D" id="3.20.180.10">
    <property type="entry name" value="PNP-oxidase-like"/>
    <property type="match status" value="1"/>
</dbReference>
<organism evidence="3 4">
    <name type="scientific">Pseudomassariella vexata</name>
    <dbReference type="NCBI Taxonomy" id="1141098"/>
    <lineage>
        <taxon>Eukaryota</taxon>
        <taxon>Fungi</taxon>
        <taxon>Dikarya</taxon>
        <taxon>Ascomycota</taxon>
        <taxon>Pezizomycotina</taxon>
        <taxon>Sordariomycetes</taxon>
        <taxon>Xylariomycetidae</taxon>
        <taxon>Amphisphaeriales</taxon>
        <taxon>Pseudomassariaceae</taxon>
        <taxon>Pseudomassariella</taxon>
    </lineage>
</organism>
<evidence type="ECO:0000259" key="2">
    <source>
        <dbReference type="Pfam" id="PF10615"/>
    </source>
</evidence>
<feature type="domain" description="DUF2470" evidence="2">
    <location>
        <begin position="17"/>
        <end position="91"/>
    </location>
</feature>
<dbReference type="Proteomes" id="UP000193689">
    <property type="component" value="Unassembled WGS sequence"/>
</dbReference>
<feature type="transmembrane region" description="Helical" evidence="1">
    <location>
        <begin position="156"/>
        <end position="178"/>
    </location>
</feature>